<proteinExistence type="predicted"/>
<evidence type="ECO:0000256" key="1">
    <source>
        <dbReference type="SAM" id="MobiDB-lite"/>
    </source>
</evidence>
<comment type="caution">
    <text evidence="2">The sequence shown here is derived from an EMBL/GenBank/DDBJ whole genome shotgun (WGS) entry which is preliminary data.</text>
</comment>
<dbReference type="Proteomes" id="UP000727407">
    <property type="component" value="Unassembled WGS sequence"/>
</dbReference>
<keyword evidence="3" id="KW-1185">Reference proteome</keyword>
<reference evidence="2" key="1">
    <citation type="submission" date="2020-07" db="EMBL/GenBank/DDBJ databases">
        <title>Clarias magur genome sequencing, assembly and annotation.</title>
        <authorList>
            <person name="Kushwaha B."/>
            <person name="Kumar R."/>
            <person name="Das P."/>
            <person name="Joshi C.G."/>
            <person name="Kumar D."/>
            <person name="Nagpure N.S."/>
            <person name="Pandey M."/>
            <person name="Agarwal S."/>
            <person name="Srivastava S."/>
            <person name="Singh M."/>
            <person name="Sahoo L."/>
            <person name="Jayasankar P."/>
            <person name="Meher P.K."/>
            <person name="Koringa P.G."/>
            <person name="Iquebal M.A."/>
            <person name="Das S.P."/>
            <person name="Bit A."/>
            <person name="Patnaik S."/>
            <person name="Patel N."/>
            <person name="Shah T.M."/>
            <person name="Hinsu A."/>
            <person name="Jena J.K."/>
        </authorList>
    </citation>
    <scope>NUCLEOTIDE SEQUENCE</scope>
    <source>
        <strain evidence="2">CIFAMagur01</strain>
        <tissue evidence="2">Testis</tissue>
    </source>
</reference>
<protein>
    <submittedName>
        <fullName evidence="2">33 kDa chaperonin</fullName>
    </submittedName>
</protein>
<dbReference type="EMBL" id="QNUK01000308">
    <property type="protein sequence ID" value="KAF5895726.1"/>
    <property type="molecule type" value="Genomic_DNA"/>
</dbReference>
<accession>A0A8J4WZL1</accession>
<sequence>MPDTGNTWTATLSPSPGPDGTHDLIGPVGLRKMRENAGISSLCGCSFVFTKIQSFLTRSRFFLCSAFSRFLQPPR</sequence>
<feature type="region of interest" description="Disordered" evidence="1">
    <location>
        <begin position="1"/>
        <end position="23"/>
    </location>
</feature>
<gene>
    <name evidence="2" type="primary">hslO</name>
    <name evidence="2" type="ORF">DAT39_014555</name>
</gene>
<feature type="compositionally biased region" description="Polar residues" evidence="1">
    <location>
        <begin position="1"/>
        <end position="14"/>
    </location>
</feature>
<evidence type="ECO:0000313" key="2">
    <source>
        <dbReference type="EMBL" id="KAF5895726.1"/>
    </source>
</evidence>
<evidence type="ECO:0000313" key="3">
    <source>
        <dbReference type="Proteomes" id="UP000727407"/>
    </source>
</evidence>
<dbReference type="AlphaFoldDB" id="A0A8J4WZL1"/>
<organism evidence="2 3">
    <name type="scientific">Clarias magur</name>
    <name type="common">Asian catfish</name>
    <name type="synonym">Macropteronotus magur</name>
    <dbReference type="NCBI Taxonomy" id="1594786"/>
    <lineage>
        <taxon>Eukaryota</taxon>
        <taxon>Metazoa</taxon>
        <taxon>Chordata</taxon>
        <taxon>Craniata</taxon>
        <taxon>Vertebrata</taxon>
        <taxon>Euteleostomi</taxon>
        <taxon>Actinopterygii</taxon>
        <taxon>Neopterygii</taxon>
        <taxon>Teleostei</taxon>
        <taxon>Ostariophysi</taxon>
        <taxon>Siluriformes</taxon>
        <taxon>Clariidae</taxon>
        <taxon>Clarias</taxon>
    </lineage>
</organism>
<name>A0A8J4WZL1_CLAMG</name>